<dbReference type="STRING" id="390241.SAMN04488023_1143"/>
<feature type="transmembrane region" description="Helical" evidence="1">
    <location>
        <begin position="63"/>
        <end position="81"/>
    </location>
</feature>
<dbReference type="Pfam" id="PF22570">
    <property type="entry name" value="LiaF-TM"/>
    <property type="match status" value="1"/>
</dbReference>
<dbReference type="EMBL" id="FOGG01000014">
    <property type="protein sequence ID" value="SER68781.1"/>
    <property type="molecule type" value="Genomic_DNA"/>
</dbReference>
<evidence type="ECO:0000313" key="4">
    <source>
        <dbReference type="Proteomes" id="UP000199572"/>
    </source>
</evidence>
<name>A0A1H9R7D4_9SPHI</name>
<dbReference type="AlphaFoldDB" id="A0A1H9R7D4"/>
<keyword evidence="1" id="KW-0472">Membrane</keyword>
<feature type="transmembrane region" description="Helical" evidence="1">
    <location>
        <begin position="87"/>
        <end position="105"/>
    </location>
</feature>
<evidence type="ECO:0000259" key="2">
    <source>
        <dbReference type="Pfam" id="PF22570"/>
    </source>
</evidence>
<accession>A0A1H9R7D4</accession>
<reference evidence="3 4" key="1">
    <citation type="submission" date="2016-10" db="EMBL/GenBank/DDBJ databases">
        <authorList>
            <person name="de Groot N.N."/>
        </authorList>
    </citation>
    <scope>NUCLEOTIDE SEQUENCE [LARGE SCALE GENOMIC DNA]</scope>
    <source>
        <strain evidence="3 4">DSM 18610</strain>
    </source>
</reference>
<gene>
    <name evidence="3" type="ORF">SAMN04488023_1143</name>
</gene>
<dbReference type="RefSeq" id="WP_090884770.1">
    <property type="nucleotide sequence ID" value="NZ_FOGG01000014.1"/>
</dbReference>
<keyword evidence="4" id="KW-1185">Reference proteome</keyword>
<dbReference type="InterPro" id="IPR054331">
    <property type="entry name" value="LiaF_TM"/>
</dbReference>
<feature type="transmembrane region" description="Helical" evidence="1">
    <location>
        <begin position="12"/>
        <end position="30"/>
    </location>
</feature>
<organism evidence="3 4">
    <name type="scientific">Pedobacter rhizosphaerae</name>
    <dbReference type="NCBI Taxonomy" id="390241"/>
    <lineage>
        <taxon>Bacteria</taxon>
        <taxon>Pseudomonadati</taxon>
        <taxon>Bacteroidota</taxon>
        <taxon>Sphingobacteriia</taxon>
        <taxon>Sphingobacteriales</taxon>
        <taxon>Sphingobacteriaceae</taxon>
        <taxon>Pedobacter</taxon>
    </lineage>
</organism>
<keyword evidence="1" id="KW-1133">Transmembrane helix</keyword>
<dbReference type="OrthoDB" id="129627at2"/>
<evidence type="ECO:0000313" key="3">
    <source>
        <dbReference type="EMBL" id="SER68781.1"/>
    </source>
</evidence>
<keyword evidence="1" id="KW-0812">Transmembrane</keyword>
<evidence type="ECO:0000256" key="1">
    <source>
        <dbReference type="SAM" id="Phobius"/>
    </source>
</evidence>
<feature type="domain" description="LiaF transmembrane" evidence="2">
    <location>
        <begin position="16"/>
        <end position="109"/>
    </location>
</feature>
<proteinExistence type="predicted"/>
<protein>
    <recommendedName>
        <fullName evidence="2">LiaF transmembrane domain-containing protein</fullName>
    </recommendedName>
</protein>
<dbReference type="Proteomes" id="UP000199572">
    <property type="component" value="Unassembled WGS sequence"/>
</dbReference>
<feature type="transmembrane region" description="Helical" evidence="1">
    <location>
        <begin position="36"/>
        <end position="56"/>
    </location>
</feature>
<sequence length="128" mass="14673">MENLIKKYYSDKKLGLGVAIIAIGSILLLRNTGFDLPHWIFSWHTILLAIGLWFGYRSDFKSGSWIAMVIIGGVFTLKDISLFDFHLSKITFPLILMGLGLYFLLKPKKVNFPPFEEKQPVDFEGFKK</sequence>